<protein>
    <submittedName>
        <fullName evidence="3">M6 family metalloprotease domain-containing protein</fullName>
    </submittedName>
</protein>
<reference evidence="3" key="1">
    <citation type="submission" date="2020-10" db="EMBL/GenBank/DDBJ databases">
        <authorList>
            <person name="Gilroy R."/>
        </authorList>
    </citation>
    <scope>NUCLEOTIDE SEQUENCE</scope>
    <source>
        <strain evidence="3">B2-22910</strain>
    </source>
</reference>
<dbReference type="InterPro" id="IPR008757">
    <property type="entry name" value="Peptidase_M6-like_domain"/>
</dbReference>
<evidence type="ECO:0000313" key="4">
    <source>
        <dbReference type="Proteomes" id="UP000823603"/>
    </source>
</evidence>
<evidence type="ECO:0000313" key="3">
    <source>
        <dbReference type="EMBL" id="MBO8471771.1"/>
    </source>
</evidence>
<proteinExistence type="predicted"/>
<comment type="caution">
    <text evidence="3">The sequence shown here is derived from an EMBL/GenBank/DDBJ whole genome shotgun (WGS) entry which is preliminary data.</text>
</comment>
<feature type="signal peptide" evidence="1">
    <location>
        <begin position="1"/>
        <end position="30"/>
    </location>
</feature>
<feature type="chain" id="PRO_5039556603" evidence="1">
    <location>
        <begin position="31"/>
        <end position="631"/>
    </location>
</feature>
<evidence type="ECO:0000256" key="1">
    <source>
        <dbReference type="SAM" id="SignalP"/>
    </source>
</evidence>
<accession>A0A9D9IGQ8</accession>
<dbReference type="Pfam" id="PF05547">
    <property type="entry name" value="Peptidase_M6"/>
    <property type="match status" value="1"/>
</dbReference>
<reference evidence="3" key="2">
    <citation type="journal article" date="2021" name="PeerJ">
        <title>Extensive microbial diversity within the chicken gut microbiome revealed by metagenomics and culture.</title>
        <authorList>
            <person name="Gilroy R."/>
            <person name="Ravi A."/>
            <person name="Getino M."/>
            <person name="Pursley I."/>
            <person name="Horton D.L."/>
            <person name="Alikhan N.F."/>
            <person name="Baker D."/>
            <person name="Gharbi K."/>
            <person name="Hall N."/>
            <person name="Watson M."/>
            <person name="Adriaenssens E.M."/>
            <person name="Foster-Nyarko E."/>
            <person name="Jarju S."/>
            <person name="Secka A."/>
            <person name="Antonio M."/>
            <person name="Oren A."/>
            <person name="Chaudhuri R.R."/>
            <person name="La Ragione R."/>
            <person name="Hildebrand F."/>
            <person name="Pallen M.J."/>
        </authorList>
    </citation>
    <scope>NUCLEOTIDE SEQUENCE</scope>
    <source>
        <strain evidence="3">B2-22910</strain>
    </source>
</reference>
<evidence type="ECO:0000259" key="2">
    <source>
        <dbReference type="Pfam" id="PF05547"/>
    </source>
</evidence>
<keyword evidence="3" id="KW-0645">Protease</keyword>
<keyword evidence="3" id="KW-0482">Metalloprotease</keyword>
<dbReference type="GO" id="GO:0008237">
    <property type="term" value="F:metallopeptidase activity"/>
    <property type="evidence" value="ECO:0007669"/>
    <property type="project" value="UniProtKB-KW"/>
</dbReference>
<dbReference type="PANTHER" id="PTHR41775">
    <property type="entry name" value="SECRETED PROTEIN-RELATED"/>
    <property type="match status" value="1"/>
</dbReference>
<dbReference type="AlphaFoldDB" id="A0A9D9IGQ8"/>
<gene>
    <name evidence="3" type="ORF">IAB82_08270</name>
</gene>
<dbReference type="Proteomes" id="UP000823603">
    <property type="component" value="Unassembled WGS sequence"/>
</dbReference>
<dbReference type="PANTHER" id="PTHR41775:SF1">
    <property type="entry name" value="PEPTIDASE M6-LIKE DOMAIN-CONTAINING PROTEIN"/>
    <property type="match status" value="1"/>
</dbReference>
<keyword evidence="3" id="KW-0378">Hydrolase</keyword>
<dbReference type="SUPFAM" id="SSF55486">
    <property type="entry name" value="Metalloproteases ('zincins'), catalytic domain"/>
    <property type="match status" value="1"/>
</dbReference>
<dbReference type="EMBL" id="JADIMB010000121">
    <property type="protein sequence ID" value="MBO8471771.1"/>
    <property type="molecule type" value="Genomic_DNA"/>
</dbReference>
<feature type="domain" description="Peptidase M6-like" evidence="2">
    <location>
        <begin position="91"/>
        <end position="267"/>
    </location>
</feature>
<dbReference type="GO" id="GO:0006508">
    <property type="term" value="P:proteolysis"/>
    <property type="evidence" value="ECO:0007669"/>
    <property type="project" value="InterPro"/>
</dbReference>
<sequence length="631" mass="68607">MFTQLRKFLSARRYAAALAAALLLPAALFASPPGSVSPMKKGKPSADGDGVVRVPVLLVAFRDLGFTYTRDEISDVLNLEGYSRDGATGCAADYFRDQFGGEYEFRFEVSDIVTLSYSYSFYGRNENLDAPGTDLRMGRMVYEACMLADSKVDFSSFDSNGDGVLDQVMVIFAGEDEAAGADADHLWSKSGFLDTEKNLDLECDGIRINCYACTSEIKSDRENGNGIMTIGTFCHEYCHTLGLPDFYDINGLSAALWGSTSIMDRGNLNNGGRTPPNFNAIERRILGISSMDTLKAGDYRLEPVDKSGVYLYAGTETEGEFYLFECREASGWDKYIGGSGMLIYHVDSSYNSVSGAKACDRWLMKGPYANTVNSHSDHQCADLVEADPSAVFPRVSSSGGDFQRIFYPSGENDSFTPASDPAFSSWSGEASGISVTDIGYESGAVCFSVYDNEYSLLPVVSDVSIRAFQDAAIVTWSADTWSSAYVILSDGSSTIEELDAEPYEEGRFSVTFEGLSPSSTYTVSIGYSVGGITGPVTIRQISTHPSTDYPPYIYLHDMARNADGSFPSGTGFPLRLYNAADAESVEWTMDGTPVETDGSGYYVPQQSGVLEAVARFPDGREFRVSKYIGIK</sequence>
<dbReference type="NCBIfam" id="TIGR03296">
    <property type="entry name" value="M6dom_TIGR03296"/>
    <property type="match status" value="1"/>
</dbReference>
<organism evidence="3 4">
    <name type="scientific">Candidatus Cryptobacteroides faecavium</name>
    <dbReference type="NCBI Taxonomy" id="2840762"/>
    <lineage>
        <taxon>Bacteria</taxon>
        <taxon>Pseudomonadati</taxon>
        <taxon>Bacteroidota</taxon>
        <taxon>Bacteroidia</taxon>
        <taxon>Bacteroidales</taxon>
        <taxon>Candidatus Cryptobacteroides</taxon>
    </lineage>
</organism>
<keyword evidence="1" id="KW-0732">Signal</keyword>
<name>A0A9D9IGQ8_9BACT</name>